<proteinExistence type="predicted"/>
<dbReference type="EMBL" id="CP018155">
    <property type="protein sequence ID" value="APG65205.1"/>
    <property type="molecule type" value="Genomic_DNA"/>
</dbReference>
<name>A0A1L3JJ85_9FLAO</name>
<keyword evidence="1" id="KW-0732">Signal</keyword>
<dbReference type="KEGG" id="ten:LPB136_07535"/>
<feature type="signal peptide" evidence="1">
    <location>
        <begin position="1"/>
        <end position="27"/>
    </location>
</feature>
<evidence type="ECO:0000313" key="2">
    <source>
        <dbReference type="EMBL" id="APG65205.1"/>
    </source>
</evidence>
<dbReference type="Proteomes" id="UP000181898">
    <property type="component" value="Chromosome"/>
</dbReference>
<dbReference type="OrthoDB" id="679547at2"/>
<dbReference type="STRING" id="1850252.LPB136_07535"/>
<sequence length="782" mass="90581">MLNWSKKMLSKYQITILFLLFSFYCNSQEKNDTSKKYLQYFNLTREIPYLHLNKTNFIVGEELWLQAYVLNQNTKKLHQDTANLYCNIYNEKGEYKQTKLLYIKDGVAANSIKIDSTFTENTYYIKASTNWMRNFIEDEAFLQKFNIIGNKNNTKKTIISDSNYDLQLLPEGGHLVESTNAVLGIILKNKQNEGVKIKSGTILDDKNNIVRKFTTNQFGLGKIKFHYKPNTIYNVKVSTFDDEEITKLVSPAKKNGITLNVENTDSTFIKLKIQTNNETLKNNIGQKYYVYIHNTVSISKSSFTLKKNTNTYNFFLPTKETPKGINTITILTEDNKPVLERLVFNYDESLFSTISIKSTTKLNDSISIQLNRNNNDVQYLSASILPEETKSYDFENNILTKFLLKPYVKGTIEKGSYYFTNINQKKLTDLDLLLLNQGWSKYNWHNIFNNTPDIKFKFEKGITIKGAINSSVKDSTNIMLFSPEENLIINTPIIKNKFSFENIYLRAFSNISFSIQQKNNFLKPKVYTTFYPKLNKQNINTTITQKHFYQNKKLDLNLDSFIGERVILDEVTLESKPKKKNTPTRLFASRTSYKNTDKSYLRRRGIISFLTSKGFRIVGSFPNQVIYNNRGVSNLRGNKGAATEVTLDDMPIVTQDQNNLNLISNMILDDFEEIIISKNDGGQIYLYSNKERKASTKNLFQETTTSLGFAKEKTYYKPNYLSTNNSIFKNYGAIFWKPNIVINKENYSFKTPHLNQKTIRLYIEGITNKGAIIYEERVLTIN</sequence>
<reference evidence="2 3" key="1">
    <citation type="submission" date="2016-11" db="EMBL/GenBank/DDBJ databases">
        <title>Tenacibaculum sp. LPB0136, isolated from marine environment.</title>
        <authorList>
            <person name="Kim E."/>
            <person name="Yi H."/>
        </authorList>
    </citation>
    <scope>NUCLEOTIDE SEQUENCE [LARGE SCALE GENOMIC DNA]</scope>
    <source>
        <strain evidence="2 3">LPB0136</strain>
    </source>
</reference>
<protein>
    <recommendedName>
        <fullName evidence="4">Macroglobulin domain-containing protein</fullName>
    </recommendedName>
</protein>
<keyword evidence="3" id="KW-1185">Reference proteome</keyword>
<gene>
    <name evidence="2" type="ORF">LPB136_07535</name>
</gene>
<evidence type="ECO:0000313" key="3">
    <source>
        <dbReference type="Proteomes" id="UP000181898"/>
    </source>
</evidence>
<feature type="chain" id="PRO_5012927771" description="Macroglobulin domain-containing protein" evidence="1">
    <location>
        <begin position="28"/>
        <end position="782"/>
    </location>
</feature>
<accession>A0A1L3JJ85</accession>
<evidence type="ECO:0000256" key="1">
    <source>
        <dbReference type="SAM" id="SignalP"/>
    </source>
</evidence>
<dbReference type="RefSeq" id="WP_072555602.1">
    <property type="nucleotide sequence ID" value="NZ_CP018155.1"/>
</dbReference>
<dbReference type="AlphaFoldDB" id="A0A1L3JJ85"/>
<evidence type="ECO:0008006" key="4">
    <source>
        <dbReference type="Google" id="ProtNLM"/>
    </source>
</evidence>
<organism evidence="2 3">
    <name type="scientific">Tenacibaculum todarodis</name>
    <dbReference type="NCBI Taxonomy" id="1850252"/>
    <lineage>
        <taxon>Bacteria</taxon>
        <taxon>Pseudomonadati</taxon>
        <taxon>Bacteroidota</taxon>
        <taxon>Flavobacteriia</taxon>
        <taxon>Flavobacteriales</taxon>
        <taxon>Flavobacteriaceae</taxon>
        <taxon>Tenacibaculum</taxon>
    </lineage>
</organism>